<keyword evidence="1" id="KW-0812">Transmembrane</keyword>
<evidence type="ECO:0000313" key="2">
    <source>
        <dbReference type="EMBL" id="MET6997542.1"/>
    </source>
</evidence>
<keyword evidence="3" id="KW-1185">Reference proteome</keyword>
<accession>A0ABV2T3E4</accession>
<proteinExistence type="predicted"/>
<feature type="transmembrane region" description="Helical" evidence="1">
    <location>
        <begin position="118"/>
        <end position="135"/>
    </location>
</feature>
<organism evidence="2 3">
    <name type="scientific">Chitinophaga defluvii</name>
    <dbReference type="NCBI Taxonomy" id="3163343"/>
    <lineage>
        <taxon>Bacteria</taxon>
        <taxon>Pseudomonadati</taxon>
        <taxon>Bacteroidota</taxon>
        <taxon>Chitinophagia</taxon>
        <taxon>Chitinophagales</taxon>
        <taxon>Chitinophagaceae</taxon>
        <taxon>Chitinophaga</taxon>
    </lineage>
</organism>
<name>A0ABV2T3E4_9BACT</name>
<protein>
    <submittedName>
        <fullName evidence="2">Uncharacterized protein</fullName>
    </submittedName>
</protein>
<dbReference type="Proteomes" id="UP001549749">
    <property type="component" value="Unassembled WGS sequence"/>
</dbReference>
<evidence type="ECO:0000256" key="1">
    <source>
        <dbReference type="SAM" id="Phobius"/>
    </source>
</evidence>
<comment type="caution">
    <text evidence="2">The sequence shown here is derived from an EMBL/GenBank/DDBJ whole genome shotgun (WGS) entry which is preliminary data.</text>
</comment>
<sequence length="147" mass="17073">MNTSENQTERAMQEWLEKTLENELPADATAFNQEEQKELEAYRLLFRSLNEKPAVGPSYAFSANVLTKIQARKDYSVKLKWSFMLPLGILLVITVTYIAAAYFHSTFANAAISLVTQFRWQFIFGISCFLIIQYLDQQLVRKKILRH</sequence>
<dbReference type="EMBL" id="JBEXAC010000001">
    <property type="protein sequence ID" value="MET6997542.1"/>
    <property type="molecule type" value="Genomic_DNA"/>
</dbReference>
<reference evidence="2 3" key="1">
    <citation type="submission" date="2024-06" db="EMBL/GenBank/DDBJ databases">
        <title>Chitinophaga defluvii sp. nov., isolated from municipal sewage.</title>
        <authorList>
            <person name="Zhang L."/>
        </authorList>
    </citation>
    <scope>NUCLEOTIDE SEQUENCE [LARGE SCALE GENOMIC DNA]</scope>
    <source>
        <strain evidence="2 3">H8</strain>
    </source>
</reference>
<evidence type="ECO:0000313" key="3">
    <source>
        <dbReference type="Proteomes" id="UP001549749"/>
    </source>
</evidence>
<feature type="transmembrane region" description="Helical" evidence="1">
    <location>
        <begin position="81"/>
        <end position="103"/>
    </location>
</feature>
<keyword evidence="1" id="KW-0472">Membrane</keyword>
<dbReference type="RefSeq" id="WP_354660177.1">
    <property type="nucleotide sequence ID" value="NZ_JBEXAC010000001.1"/>
</dbReference>
<keyword evidence="1" id="KW-1133">Transmembrane helix</keyword>
<gene>
    <name evidence="2" type="ORF">ABR189_09195</name>
</gene>